<evidence type="ECO:0000313" key="7">
    <source>
        <dbReference type="EMBL" id="RGP37035.1"/>
    </source>
</evidence>
<dbReference type="GO" id="GO:0005576">
    <property type="term" value="C:extracellular region"/>
    <property type="evidence" value="ECO:0007669"/>
    <property type="project" value="UniProtKB-SubCell"/>
</dbReference>
<accession>A0A411Z1U5</accession>
<dbReference type="SMART" id="SM00155">
    <property type="entry name" value="PLDc"/>
    <property type="match status" value="2"/>
</dbReference>
<dbReference type="PANTHER" id="PTHR21248:SF12">
    <property type="entry name" value="CARDIOLIPIN SYNTHASE C"/>
    <property type="match status" value="1"/>
</dbReference>
<comment type="subcellular location">
    <subcellularLocation>
        <location evidence="2">Secreted</location>
    </subcellularLocation>
</comment>
<dbReference type="AlphaFoldDB" id="A0A411Z1U5"/>
<dbReference type="CDD" id="cd09105">
    <property type="entry name" value="PLDc_vPLD1_2_like_2"/>
    <property type="match status" value="1"/>
</dbReference>
<organism evidence="7 8">
    <name type="scientific">Pseudotabrizicola alkalilacus</name>
    <dbReference type="NCBI Taxonomy" id="2305252"/>
    <lineage>
        <taxon>Bacteria</taxon>
        <taxon>Pseudomonadati</taxon>
        <taxon>Pseudomonadota</taxon>
        <taxon>Alphaproteobacteria</taxon>
        <taxon>Rhodobacterales</taxon>
        <taxon>Paracoccaceae</taxon>
        <taxon>Pseudotabrizicola</taxon>
    </lineage>
</organism>
<keyword evidence="4" id="KW-0964">Secreted</keyword>
<protein>
    <recommendedName>
        <fullName evidence="3">Phospholipase D</fullName>
    </recommendedName>
    <alternativeName>
        <fullName evidence="5">Choline phosphatase</fullName>
    </alternativeName>
</protein>
<dbReference type="Gene3D" id="3.30.870.10">
    <property type="entry name" value="Endonuclease Chain A"/>
    <property type="match status" value="2"/>
</dbReference>
<evidence type="ECO:0000256" key="2">
    <source>
        <dbReference type="ARBA" id="ARBA00004613"/>
    </source>
</evidence>
<proteinExistence type="predicted"/>
<evidence type="ECO:0000256" key="3">
    <source>
        <dbReference type="ARBA" id="ARBA00018392"/>
    </source>
</evidence>
<dbReference type="OrthoDB" id="8828485at2"/>
<keyword evidence="8" id="KW-1185">Reference proteome</keyword>
<comment type="function">
    <text evidence="1">Could be a virulence factor.</text>
</comment>
<dbReference type="SUPFAM" id="SSF56024">
    <property type="entry name" value="Phospholipase D/nuclease"/>
    <property type="match status" value="2"/>
</dbReference>
<sequence>MGCMMRDNGTSGPQAPQLFITAAEAYPALERAFLDAQSEIIASFLVFDPETRLRSAEGKAVGERWFDLIVHCLQRGVQITLTLSDFDPIARAAMHRGTWRSLRLLQAAAEVAGPGAARLTASAARHPAQTGSLPRLLLSPVIMSRIWRTSRWLNRQPAEIRAAALRDMPGVRALTVVGGDGRVRPRLWPLPRLFPGTHHQKIAVFDRKRLYIGGLDLNERRFDSPEHEQSADQTWHDVQVLLEGPVAADAALHLEVFQAVTAGQVPPIDTGALLVTLSQQRRRPLVRFGPKPVVQSIFDAHCAAIARARGLIYLESQYFRDSRLTRALCDAAAKSPDLELILMLPGAPEELAFDGREGLDSQLGEWHQARCLRRLQRAFGKRLFIGSAAQQKRAQPQQKHGRDQLANAPLIYIHAKVSVFDTVAIVSSANLNGRSMRWDTEAGVQLTEPQVVADVRKRCMSHWLPGGADDRFFTPETAVAAWRGLALSNTARTPEDRQGFVLPYDVRVAEKFGTAIPFLPPELV</sequence>
<dbReference type="GO" id="GO:0030572">
    <property type="term" value="F:phosphatidyltransferase activity"/>
    <property type="evidence" value="ECO:0007669"/>
    <property type="project" value="UniProtKB-ARBA"/>
</dbReference>
<dbReference type="Pfam" id="PF13091">
    <property type="entry name" value="PLDc_2"/>
    <property type="match status" value="1"/>
</dbReference>
<dbReference type="Proteomes" id="UP000284547">
    <property type="component" value="Unassembled WGS sequence"/>
</dbReference>
<dbReference type="PROSITE" id="PS50035">
    <property type="entry name" value="PLD"/>
    <property type="match status" value="2"/>
</dbReference>
<evidence type="ECO:0000256" key="5">
    <source>
        <dbReference type="ARBA" id="ARBA00029594"/>
    </source>
</evidence>
<dbReference type="InterPro" id="IPR001736">
    <property type="entry name" value="PLipase_D/transphosphatidylase"/>
</dbReference>
<feature type="domain" description="PLD phosphodiesterase" evidence="6">
    <location>
        <begin position="194"/>
        <end position="221"/>
    </location>
</feature>
<evidence type="ECO:0000313" key="8">
    <source>
        <dbReference type="Proteomes" id="UP000284547"/>
    </source>
</evidence>
<gene>
    <name evidence="7" type="ORF">D1012_12885</name>
</gene>
<evidence type="ECO:0000259" key="6">
    <source>
        <dbReference type="PROSITE" id="PS50035"/>
    </source>
</evidence>
<dbReference type="Pfam" id="PF00614">
    <property type="entry name" value="PLDc"/>
    <property type="match status" value="1"/>
</dbReference>
<comment type="caution">
    <text evidence="7">The sequence shown here is derived from an EMBL/GenBank/DDBJ whole genome shotgun (WGS) entry which is preliminary data.</text>
</comment>
<evidence type="ECO:0000256" key="4">
    <source>
        <dbReference type="ARBA" id="ARBA00022525"/>
    </source>
</evidence>
<dbReference type="EMBL" id="QWEY01000006">
    <property type="protein sequence ID" value="RGP37035.1"/>
    <property type="molecule type" value="Genomic_DNA"/>
</dbReference>
<reference evidence="7 8" key="1">
    <citation type="submission" date="2018-08" db="EMBL/GenBank/DDBJ databases">
        <title>Flavobacterium tibetense sp. nov., isolated from a wetland YonghuCo on Tibetan Plateau.</title>
        <authorList>
            <person name="Phurbu D."/>
            <person name="Lu H."/>
            <person name="Xing P."/>
        </authorList>
    </citation>
    <scope>NUCLEOTIDE SEQUENCE [LARGE SCALE GENOMIC DNA]</scope>
    <source>
        <strain evidence="7 8">DJC</strain>
    </source>
</reference>
<feature type="domain" description="PLD phosphodiesterase" evidence="6">
    <location>
        <begin position="409"/>
        <end position="435"/>
    </location>
</feature>
<dbReference type="GO" id="GO:0032049">
    <property type="term" value="P:cardiolipin biosynthetic process"/>
    <property type="evidence" value="ECO:0007669"/>
    <property type="project" value="UniProtKB-ARBA"/>
</dbReference>
<evidence type="ECO:0000256" key="1">
    <source>
        <dbReference type="ARBA" id="ARBA00003145"/>
    </source>
</evidence>
<dbReference type="InterPro" id="IPR025202">
    <property type="entry name" value="PLD-like_dom"/>
</dbReference>
<dbReference type="PANTHER" id="PTHR21248">
    <property type="entry name" value="CARDIOLIPIN SYNTHASE"/>
    <property type="match status" value="1"/>
</dbReference>
<name>A0A411Z1U5_9RHOB</name>